<dbReference type="InterPro" id="IPR002890">
    <property type="entry name" value="MG2"/>
</dbReference>
<keyword evidence="9" id="KW-1185">Reference proteome</keyword>
<dbReference type="Pfam" id="PF01835">
    <property type="entry name" value="MG2"/>
    <property type="match status" value="1"/>
</dbReference>
<dbReference type="CDD" id="cd02891">
    <property type="entry name" value="A2M_like"/>
    <property type="match status" value="1"/>
</dbReference>
<feature type="signal peptide" evidence="5">
    <location>
        <begin position="1"/>
        <end position="25"/>
    </location>
</feature>
<dbReference type="InterPro" id="IPR000177">
    <property type="entry name" value="Apple"/>
</dbReference>
<evidence type="ECO:0000259" key="6">
    <source>
        <dbReference type="SMART" id="SM01359"/>
    </source>
</evidence>
<evidence type="ECO:0000259" key="7">
    <source>
        <dbReference type="SMART" id="SM01360"/>
    </source>
</evidence>
<dbReference type="PIRSF" id="PIRSF038980">
    <property type="entry name" value="A2M_bac"/>
    <property type="match status" value="1"/>
</dbReference>
<proteinExistence type="inferred from homology"/>
<organism evidence="8 9">
    <name type="scientific">Primorskyibacter flagellatus</name>
    <dbReference type="NCBI Taxonomy" id="1387277"/>
    <lineage>
        <taxon>Bacteria</taxon>
        <taxon>Pseudomonadati</taxon>
        <taxon>Pseudomonadota</taxon>
        <taxon>Alphaproteobacteria</taxon>
        <taxon>Rhodobacterales</taxon>
        <taxon>Roseobacteraceae</taxon>
        <taxon>Primorskyibacter</taxon>
    </lineage>
</organism>
<comment type="similarity">
    <text evidence="1">Belongs to the protease inhibitor I39 (alpha-2-macroglobulin) family. Bacterial alpha-2-macroglobulin subfamily.</text>
</comment>
<keyword evidence="4" id="KW-1015">Disulfide bond</keyword>
<dbReference type="InterPro" id="IPR011626">
    <property type="entry name" value="Alpha-macroglobulin_TED"/>
</dbReference>
<dbReference type="GO" id="GO:0006508">
    <property type="term" value="P:proteolysis"/>
    <property type="evidence" value="ECO:0007669"/>
    <property type="project" value="InterPro"/>
</dbReference>
<evidence type="ECO:0000256" key="5">
    <source>
        <dbReference type="SAM" id="SignalP"/>
    </source>
</evidence>
<dbReference type="InterPro" id="IPR047565">
    <property type="entry name" value="Alpha-macroglob_thiol-ester_cl"/>
</dbReference>
<dbReference type="Pfam" id="PF07678">
    <property type="entry name" value="TED_complement"/>
    <property type="match status" value="1"/>
</dbReference>
<dbReference type="Pfam" id="PF17973">
    <property type="entry name" value="bMG10"/>
    <property type="match status" value="1"/>
</dbReference>
<accession>A0A917A954</accession>
<dbReference type="InterPro" id="IPR003609">
    <property type="entry name" value="Pan_app"/>
</dbReference>
<evidence type="ECO:0000256" key="4">
    <source>
        <dbReference type="ARBA" id="ARBA00023157"/>
    </source>
</evidence>
<dbReference type="InterPro" id="IPR021868">
    <property type="entry name" value="Alpha_2_Macroglob_MG3"/>
</dbReference>
<name>A0A917A954_9RHOB</name>
<keyword evidence="2 5" id="KW-0732">Signal</keyword>
<dbReference type="CDD" id="cd01100">
    <property type="entry name" value="APPLE_Factor_XI_like"/>
    <property type="match status" value="1"/>
</dbReference>
<dbReference type="Pfam" id="PF00024">
    <property type="entry name" value="PAN_1"/>
    <property type="match status" value="1"/>
</dbReference>
<feature type="domain" description="Alpha-2-macroglobulin" evidence="7">
    <location>
        <begin position="1160"/>
        <end position="1249"/>
    </location>
</feature>
<dbReference type="InterPro" id="IPR051802">
    <property type="entry name" value="YfhM-like"/>
</dbReference>
<evidence type="ECO:0000256" key="3">
    <source>
        <dbReference type="ARBA" id="ARBA00022737"/>
    </source>
</evidence>
<dbReference type="InterPro" id="IPR026284">
    <property type="entry name" value="A2MG_proteobact"/>
</dbReference>
<dbReference type="GO" id="GO:0004866">
    <property type="term" value="F:endopeptidase inhibitor activity"/>
    <property type="evidence" value="ECO:0007669"/>
    <property type="project" value="InterPro"/>
</dbReference>
<dbReference type="SMART" id="SM01359">
    <property type="entry name" value="A2M_N_2"/>
    <property type="match status" value="1"/>
</dbReference>
<dbReference type="InterPro" id="IPR008930">
    <property type="entry name" value="Terpenoid_cyclase/PrenylTrfase"/>
</dbReference>
<feature type="domain" description="Alpha-2-macroglobulin bait region" evidence="6">
    <location>
        <begin position="954"/>
        <end position="1098"/>
    </location>
</feature>
<dbReference type="Gene3D" id="2.60.40.1930">
    <property type="match status" value="1"/>
</dbReference>
<dbReference type="SMART" id="SM01360">
    <property type="entry name" value="A2M"/>
    <property type="match status" value="1"/>
</dbReference>
<dbReference type="Gene3D" id="1.50.10.20">
    <property type="match status" value="1"/>
</dbReference>
<gene>
    <name evidence="8" type="ORF">GCM10011360_25010</name>
</gene>
<evidence type="ECO:0000256" key="1">
    <source>
        <dbReference type="ARBA" id="ARBA00010556"/>
    </source>
</evidence>
<dbReference type="Pfam" id="PF17962">
    <property type="entry name" value="bMG6"/>
    <property type="match status" value="1"/>
</dbReference>
<evidence type="ECO:0000313" key="8">
    <source>
        <dbReference type="EMBL" id="GGE36234.1"/>
    </source>
</evidence>
<comment type="caution">
    <text evidence="8">The sequence shown here is derived from an EMBL/GenBank/DDBJ whole genome shotgun (WGS) entry which is preliminary data.</text>
</comment>
<dbReference type="EMBL" id="BMFJ01000001">
    <property type="protein sequence ID" value="GGE36234.1"/>
    <property type="molecule type" value="Genomic_DNA"/>
</dbReference>
<dbReference type="PANTHER" id="PTHR40094">
    <property type="entry name" value="ALPHA-2-MACROGLOBULIN HOMOLOG"/>
    <property type="match status" value="1"/>
</dbReference>
<sequence>MTRFIPLIVALATSAMPALTGPAWAQTPDAPVPDKRMVVTQDQDFAGTDLRQMFDTTFDACRSACVAESACVAFTFNSRAGSCFPKSAVTGTTPYVGARSARIEPVSDATKTLARTRAGEIEFVGKGTLREALDLARDIGSIHPAGQYGVSEMQEIVRTRRAEGDTLNAMRWTGGIVAATDQPDQWADYARLLLDAAPIAGNNQYRYRQRAVAAAANAYLRAPTDPVRANALTALADVLRANDRGRDTIPALRLAHRLQPGDTISAALDDAIAKYGFRIAEHQVDSDLADPRICAEFTEPLVKAGVDYADYVRLPDQSMSVEPSGSRLCLRGAEHGQRYTVTFREGLPAESGETLARDVEIRVYVRDRAPQIAFPGRAYVLPSAGEAALPVETVNLDSVDLTLYRVTDRNLLRSIQSGYFGERLYRWDLDDFASGVAEKVWTGTGETGNELNRTMTTRLPMREALDGLAPGAYALAAAVPGGDEDQLAVQWFVMTDLGLTTMQGTDGLHVFLRGLGDAAPRDGVTLELIGQANRVLGTATTDADGYARFDPGLTRGTGGASPAMLTARMGDDLAFLSLKDPAFDLSDRGVAGREPAPPVDVFLVTDRGAYRAGEVIHVTALARDALAKAIDGLPVTAILTRPDGVEYARMTSTRDAAGGHVFAMPLGQTVPRGSWRIDIKADVDTPPLASERVLVEDFLPERIDVALDLPEGPLTLTDLPQLEVQADYLFGAPGADLEIEGDLRLAPARRIDTMPGYVFGRHDAETRTRAAYLGGRTDAEGRATLDLDPERAEENTGSAFTLSATVRVAEGSGRPVERRIERVVGPDGPAIGIKPLFTDAVPEGGTAAFALTAIGPDLGPVPMQVEWRVNRVETRYQWYRQYGDWNWEPYTTRREIASGTATLGADPVEVSAPTDWGSYEIVVERTDGAYTASSEGFSAGWYAPADVTTTPDMLDLSLDKPAYREGDTAHLRIVPRHAGTAIVTVIANRLIDMKAVEVPEGATTIDLPVTADWGAGAYVTASVIRPLDEPADRAPTRAMGLAHAGVDPGDRALAVRIDAPDAADPRGPLTASVTVPGLAEGDTAYVTVAAVDVGILNLTGFETPDPEGHYFGQRRLGMEIRDLYGRLIDPTQGALGNVRSGGDASGGAQFRSPPPTEDLVAFFTGPLTVGPDGKADVTFDLPAFNGTVRLMAVAWTDTGVGSAEADVLVRDPVVLTATLPRFLQPGDTSSILLEITHATGPTGRVGLDVVAEGVTLTGPVPSGLDLADKQTQTVRLPLSAGLIGDHSITVALATPGGRQLTRTLTLPVRDNTPESATTRRFTLAAGDTFTLDANVFANLRPGSGEVVISAGPLARIDAPELLATLDRYPYGCTEQVTSQAMPLLYLSSVAEAMGLAGPGQVDERIEKAVTRILTRQASNGAFGLWGAYSGDFWLDAYVTDFLSRAQAEGHAVPPIAFRMALDNLRNRVNYAPDFARDINNGGEDLAYALMVLAREGAANMGDLRYYADVKGDDFATPLAAAQLGAALAMYGDPTRADAMFAIAARRLAETSEAPETQTYRADYGTSLRDAAGLLSLAVEAGSTAVDRTALVTRVMGREGPMSTQESAWTLLAAKSLIADPAMANLTLDGAPVAGPFVRRAEAATLTPVAIRNEGTETADITLTTIGVPMVPEAAGGYGYAISRDYYTMEGAPADPARVTRGTRLVTVLTVTPFEETGARLMVDDPLPAGFEIDNPNLLRAGDISALDWLKPERGEHSEFRSDRFLTAIDWRSRDPFTLAYVVRAITPGTYSHPPATVEDMYRPRYRARTDAGTVTIGE</sequence>
<dbReference type="Proteomes" id="UP000612855">
    <property type="component" value="Unassembled WGS sequence"/>
</dbReference>
<dbReference type="RefSeq" id="WP_188478005.1">
    <property type="nucleotide sequence ID" value="NZ_BMFJ01000001.1"/>
</dbReference>
<dbReference type="SUPFAM" id="SSF48239">
    <property type="entry name" value="Terpenoid cyclases/Protein prenyltransferases"/>
    <property type="match status" value="1"/>
</dbReference>
<keyword evidence="3" id="KW-0677">Repeat</keyword>
<dbReference type="SMART" id="SM01419">
    <property type="entry name" value="Thiol-ester_cl"/>
    <property type="match status" value="1"/>
</dbReference>
<protein>
    <recommendedName>
        <fullName evidence="10">Alpha-2-macroglobulin family protein</fullName>
    </recommendedName>
</protein>
<dbReference type="InterPro" id="IPR049120">
    <property type="entry name" value="A2M_bMG2"/>
</dbReference>
<dbReference type="Pfam" id="PF07703">
    <property type="entry name" value="A2M_BRD"/>
    <property type="match status" value="1"/>
</dbReference>
<dbReference type="InterPro" id="IPR041246">
    <property type="entry name" value="Bact_MG10"/>
</dbReference>
<feature type="chain" id="PRO_5036931729" description="Alpha-2-macroglobulin family protein" evidence="5">
    <location>
        <begin position="26"/>
        <end position="1818"/>
    </location>
</feature>
<evidence type="ECO:0000313" key="9">
    <source>
        <dbReference type="Proteomes" id="UP000612855"/>
    </source>
</evidence>
<dbReference type="Pfam" id="PF11974">
    <property type="entry name" value="bMG3"/>
    <property type="match status" value="1"/>
</dbReference>
<dbReference type="InterPro" id="IPR041462">
    <property type="entry name" value="Bact_A2M_MG6"/>
</dbReference>
<dbReference type="GO" id="GO:0005615">
    <property type="term" value="C:extracellular space"/>
    <property type="evidence" value="ECO:0007669"/>
    <property type="project" value="InterPro"/>
</dbReference>
<dbReference type="InterPro" id="IPR011625">
    <property type="entry name" value="A2M_N_BRD"/>
</dbReference>
<dbReference type="InterPro" id="IPR041203">
    <property type="entry name" value="Bact_A2M_MG5"/>
</dbReference>
<dbReference type="Gene3D" id="3.50.4.10">
    <property type="entry name" value="Hepatocyte Growth Factor"/>
    <property type="match status" value="1"/>
</dbReference>
<dbReference type="PANTHER" id="PTHR40094:SF1">
    <property type="entry name" value="UBIQUITIN DOMAIN-CONTAINING PROTEIN"/>
    <property type="match status" value="1"/>
</dbReference>
<dbReference type="Pfam" id="PF17972">
    <property type="entry name" value="bMG5"/>
    <property type="match status" value="1"/>
</dbReference>
<dbReference type="Pfam" id="PF21142">
    <property type="entry name" value="A2M_bMG2"/>
    <property type="match status" value="1"/>
</dbReference>
<reference evidence="9" key="1">
    <citation type="journal article" date="2019" name="Int. J. Syst. Evol. Microbiol.">
        <title>The Global Catalogue of Microorganisms (GCM) 10K type strain sequencing project: providing services to taxonomists for standard genome sequencing and annotation.</title>
        <authorList>
            <consortium name="The Broad Institute Genomics Platform"/>
            <consortium name="The Broad Institute Genome Sequencing Center for Infectious Disease"/>
            <person name="Wu L."/>
            <person name="Ma J."/>
        </authorList>
    </citation>
    <scope>NUCLEOTIDE SEQUENCE [LARGE SCALE GENOMIC DNA]</scope>
    <source>
        <strain evidence="9">CGMCC 1.12664</strain>
    </source>
</reference>
<evidence type="ECO:0008006" key="10">
    <source>
        <dbReference type="Google" id="ProtNLM"/>
    </source>
</evidence>
<dbReference type="InterPro" id="IPR001599">
    <property type="entry name" value="Macroglobln_a2"/>
</dbReference>
<dbReference type="Pfam" id="PF00207">
    <property type="entry name" value="A2M"/>
    <property type="match status" value="1"/>
</dbReference>
<evidence type="ECO:0000256" key="2">
    <source>
        <dbReference type="ARBA" id="ARBA00022729"/>
    </source>
</evidence>